<evidence type="ECO:0000256" key="1">
    <source>
        <dbReference type="SAM" id="MobiDB-lite"/>
    </source>
</evidence>
<proteinExistence type="predicted"/>
<feature type="compositionally biased region" description="Basic and acidic residues" evidence="1">
    <location>
        <begin position="24"/>
        <end position="33"/>
    </location>
</feature>
<protein>
    <submittedName>
        <fullName evidence="2">Uncharacterized protein</fullName>
    </submittedName>
</protein>
<evidence type="ECO:0000313" key="2">
    <source>
        <dbReference type="EnsemblPlants" id="TraesCS4A02G147100.1.cds1"/>
    </source>
</evidence>
<dbReference type="Gramene" id="TraesROB_scaffold_000091_01G000100.1">
    <property type="protein sequence ID" value="TraesROB_scaffold_000091_01G000100.1"/>
    <property type="gene ID" value="TraesROB_scaffold_000091_01G000100"/>
</dbReference>
<dbReference type="Proteomes" id="UP000019116">
    <property type="component" value="Chromosome 4A"/>
</dbReference>
<dbReference type="EnsemblPlants" id="TraesCS4A02G147100.1">
    <property type="protein sequence ID" value="TraesCS4A02G147100.1.cds1"/>
    <property type="gene ID" value="TraesCS4A02G147100"/>
</dbReference>
<dbReference type="Gramene" id="TraesLDM4A03G02066660.1">
    <property type="protein sequence ID" value="TraesLDM4A03G02066660.1.CDS1"/>
    <property type="gene ID" value="TraesLDM4A03G02066660"/>
</dbReference>
<dbReference type="AlphaFoldDB" id="A0A3B6HWC4"/>
<dbReference type="Gramene" id="TraesJUL4A03G02086930.1">
    <property type="protein sequence ID" value="TraesJUL4A03G02086930.1.CDS1"/>
    <property type="gene ID" value="TraesJUL4A03G02086930"/>
</dbReference>
<dbReference type="Gramene" id="TraesCLE_scaffold_000054_01G000100.1">
    <property type="protein sequence ID" value="TraesCLE_scaffold_000054_01G000100.1"/>
    <property type="gene ID" value="TraesCLE_scaffold_000054_01G000100"/>
</dbReference>
<dbReference type="Gramene" id="TraesCS4A03G0375400.1">
    <property type="protein sequence ID" value="TraesCS4A03G0375400.1.CDS1"/>
    <property type="gene ID" value="TraesCS4A03G0375400"/>
</dbReference>
<feature type="region of interest" description="Disordered" evidence="1">
    <location>
        <begin position="1"/>
        <end position="43"/>
    </location>
</feature>
<dbReference type="Gramene" id="TraesWEE_scaffold_000156_01G000100.1">
    <property type="protein sequence ID" value="TraesWEE_scaffold_000156_01G000100.1"/>
    <property type="gene ID" value="TraesWEE_scaffold_000156_01G000100"/>
</dbReference>
<dbReference type="Gramene" id="TraesARI4A03G02104190.1">
    <property type="protein sequence ID" value="TraesARI4A03G02104190.1.CDS1"/>
    <property type="gene ID" value="TraesARI4A03G02104190"/>
</dbReference>
<organism evidence="2">
    <name type="scientific">Triticum aestivum</name>
    <name type="common">Wheat</name>
    <dbReference type="NCBI Taxonomy" id="4565"/>
    <lineage>
        <taxon>Eukaryota</taxon>
        <taxon>Viridiplantae</taxon>
        <taxon>Streptophyta</taxon>
        <taxon>Embryophyta</taxon>
        <taxon>Tracheophyta</taxon>
        <taxon>Spermatophyta</taxon>
        <taxon>Magnoliopsida</taxon>
        <taxon>Liliopsida</taxon>
        <taxon>Poales</taxon>
        <taxon>Poaceae</taxon>
        <taxon>BOP clade</taxon>
        <taxon>Pooideae</taxon>
        <taxon>Triticodae</taxon>
        <taxon>Triticeae</taxon>
        <taxon>Triticinae</taxon>
        <taxon>Triticum</taxon>
    </lineage>
</organism>
<dbReference type="Gramene" id="TraesSYM4A03G02094260.1">
    <property type="protein sequence ID" value="TraesSYM4A03G02094260.1.CDS1"/>
    <property type="gene ID" value="TraesSYM4A03G02094260"/>
</dbReference>
<reference evidence="2" key="2">
    <citation type="submission" date="2018-10" db="UniProtKB">
        <authorList>
            <consortium name="EnsemblPlants"/>
        </authorList>
    </citation>
    <scope>IDENTIFICATION</scope>
</reference>
<feature type="compositionally biased region" description="Low complexity" evidence="1">
    <location>
        <begin position="1"/>
        <end position="10"/>
    </location>
</feature>
<dbReference type="Gramene" id="TraesSTA4A03G02063950.1">
    <property type="protein sequence ID" value="TraesSTA4A03G02063950.1.CDS1"/>
    <property type="gene ID" value="TraesSTA4A03G02063950"/>
</dbReference>
<dbReference type="Gramene" id="TraesLAC4A03G02021750.1">
    <property type="protein sequence ID" value="TraesLAC4A03G02021750.1.CDS1"/>
    <property type="gene ID" value="TraesLAC4A03G02021750"/>
</dbReference>
<reference evidence="2" key="1">
    <citation type="submission" date="2018-08" db="EMBL/GenBank/DDBJ databases">
        <authorList>
            <person name="Rossello M."/>
        </authorList>
    </citation>
    <scope>NUCLEOTIDE SEQUENCE [LARGE SCALE GENOMIC DNA]</scope>
    <source>
        <strain evidence="2">cv. Chinese Spring</strain>
    </source>
</reference>
<accession>A0A3B6HWC4</accession>
<sequence>MVTSTPSTTTHKTENAKNPFELSRPQDHADDYRTGMSSTSAEDSHRRHVYDYYINEYRTNHQDLRERLRGPTSTMTSVDRQVPLRIRKFLEGPPRPSTTTGPERSTTMTIDMYHYTTPKRQDRPGYCQVPLRFRNATSTTTTHEDLGSIKFDYHVCTTTAAVSFDKTSCGSISTTVPVITDE</sequence>
<dbReference type="Gramene" id="TraesCAD_scaffold_000122_01G000100.1">
    <property type="protein sequence ID" value="TraesCAD_scaffold_000122_01G000100.1"/>
    <property type="gene ID" value="TraesCAD_scaffold_000122_01G000100"/>
</dbReference>
<evidence type="ECO:0000313" key="3">
    <source>
        <dbReference type="Proteomes" id="UP000019116"/>
    </source>
</evidence>
<dbReference type="Gramene" id="TraesMAC4A03G02067800.1">
    <property type="protein sequence ID" value="TraesMAC4A03G02067800.1.CDS1"/>
    <property type="gene ID" value="TraesMAC4A03G02067800"/>
</dbReference>
<dbReference type="Gramene" id="TraesCS4A02G147100.1">
    <property type="protein sequence ID" value="TraesCS4A02G147100.1.cds1"/>
    <property type="gene ID" value="TraesCS4A02G147100"/>
</dbReference>
<name>A0A3B6HWC4_WHEAT</name>
<keyword evidence="3" id="KW-1185">Reference proteome</keyword>